<reference evidence="1" key="1">
    <citation type="journal article" date="2008" name="Environ. Microbiol.">
        <title>Environmental genomics reveals a functional chlorite dismutase in the nitrite-oxidizing bacterium 'Candidatus Nitrospira defluvii'.</title>
        <authorList>
            <person name="Maixner F."/>
            <person name="Wagner M."/>
            <person name="Lucker S."/>
            <person name="Pelletier E."/>
            <person name="Schmitz-Esser S."/>
            <person name="Hace K."/>
            <person name="Spieck E."/>
            <person name="Konrat R."/>
            <person name="Le Paslier D."/>
            <person name="Daims H."/>
        </authorList>
    </citation>
    <scope>NUCLEOTIDE SEQUENCE</scope>
</reference>
<dbReference type="EMBL" id="FP929003">
    <property type="protein sequence ID" value="CBK41274.1"/>
    <property type="molecule type" value="Genomic_DNA"/>
</dbReference>
<evidence type="ECO:0000313" key="2">
    <source>
        <dbReference type="EMBL" id="CBK41274.1"/>
    </source>
</evidence>
<dbReference type="AlphaFoldDB" id="B3U4W2"/>
<dbReference type="EMBL" id="EU559167">
    <property type="protein sequence ID" value="ACE75679.1"/>
    <property type="molecule type" value="Genomic_DNA"/>
</dbReference>
<keyword evidence="3" id="KW-1185">Reference proteome</keyword>
<dbReference type="Proteomes" id="UP000001660">
    <property type="component" value="Chromosome"/>
</dbReference>
<evidence type="ECO:0000313" key="3">
    <source>
        <dbReference type="Proteomes" id="UP000001660"/>
    </source>
</evidence>
<name>B3U4W2_9BACT</name>
<proteinExistence type="predicted"/>
<reference evidence="2 3" key="2">
    <citation type="journal article" date="2010" name="Proc. Natl. Acad. Sci. U.S.A.">
        <title>A Nitrospira metagenome illuminates the physiology and evolution of globally important nitrite-oxidizing bacteria.</title>
        <authorList>
            <person name="Lucker S."/>
            <person name="Wagner M."/>
            <person name="Maixner F."/>
            <person name="Pelletier E."/>
            <person name="Koch H."/>
            <person name="Vacherie B."/>
            <person name="Rattei T."/>
            <person name="Sinninghe Damste J."/>
            <person name="Spieck E."/>
            <person name="Le Paslier D."/>
            <person name="Daims H."/>
        </authorList>
    </citation>
    <scope>NUCLEOTIDE SEQUENCE [LARGE SCALE GENOMIC DNA]</scope>
</reference>
<reference evidence="2" key="3">
    <citation type="submission" date="2010-03" db="EMBL/GenBank/DDBJ databases">
        <authorList>
            <person name="Genoscope - CEA"/>
        </authorList>
    </citation>
    <scope>NUCLEOTIDE SEQUENCE</scope>
</reference>
<dbReference type="HOGENOM" id="CLU_2786167_0_0_0"/>
<protein>
    <submittedName>
        <fullName evidence="1">Uncharacterized protein</fullName>
    </submittedName>
</protein>
<dbReference type="KEGG" id="nde:NIDE1534"/>
<gene>
    <name evidence="2" type="ORF">NIDE1534</name>
</gene>
<organism evidence="1">
    <name type="scientific">Nitrospira defluvii</name>
    <dbReference type="NCBI Taxonomy" id="330214"/>
    <lineage>
        <taxon>Bacteria</taxon>
        <taxon>Pseudomonadati</taxon>
        <taxon>Nitrospirota</taxon>
        <taxon>Nitrospiria</taxon>
        <taxon>Nitrospirales</taxon>
        <taxon>Nitrospiraceae</taxon>
        <taxon>Nitrospira</taxon>
    </lineage>
</organism>
<accession>B3U4W2</accession>
<sequence>MIQSASGVLAGHCRLTVSAAFTNVTRVIPRVVNLTGSPYRYGTRACLGRLGEGAQECTPRLFAWLRPC</sequence>
<evidence type="ECO:0000313" key="1">
    <source>
        <dbReference type="EMBL" id="ACE75679.1"/>
    </source>
</evidence>
<dbReference type="STRING" id="330214.NIDE1534"/>